<evidence type="ECO:0000313" key="8">
    <source>
        <dbReference type="EMBL" id="KAF7308590.1"/>
    </source>
</evidence>
<gene>
    <name evidence="8" type="ORF">HMN09_00708200</name>
</gene>
<keyword evidence="2 4" id="KW-0547">Nucleotide-binding</keyword>
<keyword evidence="3 4" id="KW-0067">ATP-binding</keyword>
<keyword evidence="5" id="KW-0808">Transferase</keyword>
<evidence type="ECO:0008006" key="10">
    <source>
        <dbReference type="Google" id="ProtNLM"/>
    </source>
</evidence>
<evidence type="ECO:0000256" key="3">
    <source>
        <dbReference type="ARBA" id="ARBA00022840"/>
    </source>
</evidence>
<evidence type="ECO:0000313" key="9">
    <source>
        <dbReference type="Proteomes" id="UP000613580"/>
    </source>
</evidence>
<evidence type="ECO:0000259" key="6">
    <source>
        <dbReference type="PROSITE" id="PS50006"/>
    </source>
</evidence>
<dbReference type="InterPro" id="IPR000253">
    <property type="entry name" value="FHA_dom"/>
</dbReference>
<dbReference type="OrthoDB" id="10252171at2759"/>
<feature type="binding site" evidence="4">
    <location>
        <position position="177"/>
    </location>
    <ligand>
        <name>ATP</name>
        <dbReference type="ChEBI" id="CHEBI:30616"/>
    </ligand>
</feature>
<evidence type="ECO:0000256" key="1">
    <source>
        <dbReference type="ARBA" id="ARBA00005575"/>
    </source>
</evidence>
<dbReference type="SMART" id="SM00220">
    <property type="entry name" value="S_TKc"/>
    <property type="match status" value="1"/>
</dbReference>
<dbReference type="InterPro" id="IPR017441">
    <property type="entry name" value="Protein_kinase_ATP_BS"/>
</dbReference>
<evidence type="ECO:0000256" key="5">
    <source>
        <dbReference type="RuleBase" id="RU000304"/>
    </source>
</evidence>
<dbReference type="PROSITE" id="PS00107">
    <property type="entry name" value="PROTEIN_KINASE_ATP"/>
    <property type="match status" value="1"/>
</dbReference>
<dbReference type="PANTHER" id="PTHR24348:SF68">
    <property type="entry name" value="SERINE_THREONINE-PROTEIN KINASE ATG1C"/>
    <property type="match status" value="1"/>
</dbReference>
<dbReference type="PROSITE" id="PS00108">
    <property type="entry name" value="PROTEIN_KINASE_ST"/>
    <property type="match status" value="1"/>
</dbReference>
<accession>A0A8H6T364</accession>
<dbReference type="InterPro" id="IPR045269">
    <property type="entry name" value="Atg1-like"/>
</dbReference>
<dbReference type="Gene3D" id="2.60.200.20">
    <property type="match status" value="1"/>
</dbReference>
<dbReference type="Gene3D" id="1.10.510.10">
    <property type="entry name" value="Transferase(Phosphotransferase) domain 1"/>
    <property type="match status" value="1"/>
</dbReference>
<dbReference type="InterPro" id="IPR011009">
    <property type="entry name" value="Kinase-like_dom_sf"/>
</dbReference>
<keyword evidence="5" id="KW-0418">Kinase</keyword>
<comment type="similarity">
    <text evidence="1">Belongs to the protein kinase superfamily. CAMK Ser/Thr protein kinase family. CHEK2 subfamily.</text>
</comment>
<proteinExistence type="inferred from homology"/>
<evidence type="ECO:0000256" key="4">
    <source>
        <dbReference type="PROSITE-ProRule" id="PRU10141"/>
    </source>
</evidence>
<keyword evidence="9" id="KW-1185">Reference proteome</keyword>
<sequence length="444" mass="49909">MTASNADIERRVNSHLWGYLKPLGTLQGLMSIDFWRPAPEASLGRDPYQNTLILPGPHISGHHCNIEWNGQNGEACQVVVHDDSTNGTWIEYPMTGQRRRITRGKFGELRDGDVISFGLPPVMGSDYRYKFVEVARGAANPALIDDHYEAGEHLGRGSYGSVMKARHRATGRVVAVKHINFQSTKANVFAEISALERVKHQHVMELHGFYVGPPGSCDVFIVMEYVDGVDLFDYMMKELETRLLSPAGPQFRGIPQNICRDIMYQLCHALAHIHSLGIVHRDIKPENVILRRGDHRWPYIVLADFGLSHVQRGRDMDQEICLTDITGSYPYMAPEVRDNSATGYDHYADSFSAALVMWALITLSSPWTEDRTEQNPSPDLDWNAITLELLDAEGLRMLKLMLAMDPQERISAAGALSLPWLSHHEAMYPIPDEVAQEYLGTGVF</sequence>
<dbReference type="InterPro" id="IPR008984">
    <property type="entry name" value="SMAD_FHA_dom_sf"/>
</dbReference>
<dbReference type="GO" id="GO:0004674">
    <property type="term" value="F:protein serine/threonine kinase activity"/>
    <property type="evidence" value="ECO:0007669"/>
    <property type="project" value="UniProtKB-KW"/>
</dbReference>
<dbReference type="GO" id="GO:0005524">
    <property type="term" value="F:ATP binding"/>
    <property type="evidence" value="ECO:0007669"/>
    <property type="project" value="UniProtKB-UniRule"/>
</dbReference>
<comment type="caution">
    <text evidence="8">The sequence shown here is derived from an EMBL/GenBank/DDBJ whole genome shotgun (WGS) entry which is preliminary data.</text>
</comment>
<dbReference type="PROSITE" id="PS50006">
    <property type="entry name" value="FHA_DOMAIN"/>
    <property type="match status" value="1"/>
</dbReference>
<dbReference type="SUPFAM" id="SSF56112">
    <property type="entry name" value="Protein kinase-like (PK-like)"/>
    <property type="match status" value="1"/>
</dbReference>
<keyword evidence="5" id="KW-0723">Serine/threonine-protein kinase</keyword>
<organism evidence="8 9">
    <name type="scientific">Mycena chlorophos</name>
    <name type="common">Agaric fungus</name>
    <name type="synonym">Agaricus chlorophos</name>
    <dbReference type="NCBI Taxonomy" id="658473"/>
    <lineage>
        <taxon>Eukaryota</taxon>
        <taxon>Fungi</taxon>
        <taxon>Dikarya</taxon>
        <taxon>Basidiomycota</taxon>
        <taxon>Agaricomycotina</taxon>
        <taxon>Agaricomycetes</taxon>
        <taxon>Agaricomycetidae</taxon>
        <taxon>Agaricales</taxon>
        <taxon>Marasmiineae</taxon>
        <taxon>Mycenaceae</taxon>
        <taxon>Mycena</taxon>
    </lineage>
</organism>
<dbReference type="Pfam" id="PF00498">
    <property type="entry name" value="FHA"/>
    <property type="match status" value="1"/>
</dbReference>
<dbReference type="InterPro" id="IPR008271">
    <property type="entry name" value="Ser/Thr_kinase_AS"/>
</dbReference>
<reference evidence="8" key="1">
    <citation type="submission" date="2020-05" db="EMBL/GenBank/DDBJ databases">
        <title>Mycena genomes resolve the evolution of fungal bioluminescence.</title>
        <authorList>
            <person name="Tsai I.J."/>
        </authorList>
    </citation>
    <scope>NUCLEOTIDE SEQUENCE</scope>
    <source>
        <strain evidence="8">110903Hualien_Pintung</strain>
    </source>
</reference>
<dbReference type="PANTHER" id="PTHR24348">
    <property type="entry name" value="SERINE/THREONINE-PROTEIN KINASE UNC-51-RELATED"/>
    <property type="match status" value="1"/>
</dbReference>
<dbReference type="AlphaFoldDB" id="A0A8H6T364"/>
<dbReference type="GO" id="GO:0010506">
    <property type="term" value="P:regulation of autophagy"/>
    <property type="evidence" value="ECO:0007669"/>
    <property type="project" value="InterPro"/>
</dbReference>
<feature type="domain" description="FHA" evidence="6">
    <location>
        <begin position="41"/>
        <end position="95"/>
    </location>
</feature>
<dbReference type="GO" id="GO:0005737">
    <property type="term" value="C:cytoplasm"/>
    <property type="evidence" value="ECO:0007669"/>
    <property type="project" value="TreeGrafter"/>
</dbReference>
<dbReference type="EMBL" id="JACAZE010000008">
    <property type="protein sequence ID" value="KAF7308590.1"/>
    <property type="molecule type" value="Genomic_DNA"/>
</dbReference>
<evidence type="ECO:0000259" key="7">
    <source>
        <dbReference type="PROSITE" id="PS50011"/>
    </source>
</evidence>
<dbReference type="SMART" id="SM00240">
    <property type="entry name" value="FHA"/>
    <property type="match status" value="1"/>
</dbReference>
<dbReference type="Pfam" id="PF00069">
    <property type="entry name" value="Pkinase"/>
    <property type="match status" value="1"/>
</dbReference>
<evidence type="ECO:0000256" key="2">
    <source>
        <dbReference type="ARBA" id="ARBA00022741"/>
    </source>
</evidence>
<dbReference type="CDD" id="cd00060">
    <property type="entry name" value="FHA"/>
    <property type="match status" value="1"/>
</dbReference>
<protein>
    <recommendedName>
        <fullName evidence="10">Kinase-like protein</fullName>
    </recommendedName>
</protein>
<dbReference type="Proteomes" id="UP000613580">
    <property type="component" value="Unassembled WGS sequence"/>
</dbReference>
<dbReference type="SUPFAM" id="SSF49879">
    <property type="entry name" value="SMAD/FHA domain"/>
    <property type="match status" value="1"/>
</dbReference>
<feature type="domain" description="Protein kinase" evidence="7">
    <location>
        <begin position="148"/>
        <end position="421"/>
    </location>
</feature>
<dbReference type="PROSITE" id="PS50011">
    <property type="entry name" value="PROTEIN_KINASE_DOM"/>
    <property type="match status" value="1"/>
</dbReference>
<dbReference type="InterPro" id="IPR000719">
    <property type="entry name" value="Prot_kinase_dom"/>
</dbReference>
<name>A0A8H6T364_MYCCL</name>